<dbReference type="InterPro" id="IPR013785">
    <property type="entry name" value="Aldolase_TIM"/>
</dbReference>
<dbReference type="PIRSF" id="PIRSF500061">
    <property type="entry name" value="GOGAT_lg2_archl"/>
    <property type="match status" value="1"/>
</dbReference>
<evidence type="ECO:0000256" key="5">
    <source>
        <dbReference type="ARBA" id="ARBA00023004"/>
    </source>
</evidence>
<dbReference type="eggNOG" id="COG0069">
    <property type="taxonomic scope" value="Bacteria"/>
</dbReference>
<dbReference type="Pfam" id="PF01645">
    <property type="entry name" value="Glu_synthase"/>
    <property type="match status" value="1"/>
</dbReference>
<dbReference type="GO" id="GO:0015930">
    <property type="term" value="F:glutamate synthase activity"/>
    <property type="evidence" value="ECO:0007669"/>
    <property type="project" value="InterPro"/>
</dbReference>
<evidence type="ECO:0000259" key="9">
    <source>
        <dbReference type="SMART" id="SM00704"/>
    </source>
</evidence>
<evidence type="ECO:0000256" key="8">
    <source>
        <dbReference type="SAM" id="MobiDB-lite"/>
    </source>
</evidence>
<evidence type="ECO:0000256" key="3">
    <source>
        <dbReference type="ARBA" id="ARBA00022723"/>
    </source>
</evidence>
<evidence type="ECO:0000313" key="11">
    <source>
        <dbReference type="Proteomes" id="UP000006683"/>
    </source>
</evidence>
<dbReference type="eggNOG" id="COG3369">
    <property type="taxonomic scope" value="Bacteria"/>
</dbReference>
<evidence type="ECO:0000256" key="1">
    <source>
        <dbReference type="ARBA" id="ARBA00009716"/>
    </source>
</evidence>
<dbReference type="GO" id="GO:0005737">
    <property type="term" value="C:cytoplasm"/>
    <property type="evidence" value="ECO:0007669"/>
    <property type="project" value="UniProtKB-ARBA"/>
</dbReference>
<dbReference type="Gene3D" id="3.40.5.90">
    <property type="entry name" value="CDGSH iron-sulfur domain, mitoNEET-type"/>
    <property type="match status" value="2"/>
</dbReference>
<dbReference type="InterPro" id="IPR018967">
    <property type="entry name" value="FeS-contain_CDGSH-typ"/>
</dbReference>
<reference evidence="10 11" key="1">
    <citation type="journal article" date="2010" name="Stand. Genomic Sci.">
        <title>Complete genome sequence of Ferrimonas balearica type strain (PAT).</title>
        <authorList>
            <person name="Nolan M."/>
            <person name="Sikorski J."/>
            <person name="Davenport K."/>
            <person name="Lucas S."/>
            <person name="Glavina Del Rio T."/>
            <person name="Tice H."/>
            <person name="Cheng J."/>
            <person name="Goodwin L."/>
            <person name="Pitluck S."/>
            <person name="Liolios K."/>
            <person name="Ivanova N."/>
            <person name="Mavromatis K."/>
            <person name="Ovchinnikova G."/>
            <person name="Pati A."/>
            <person name="Chen A."/>
            <person name="Palaniappan K."/>
            <person name="Land M."/>
            <person name="Hauser L."/>
            <person name="Chang Y."/>
            <person name="Jeffries C."/>
            <person name="Tapia R."/>
            <person name="Brettin T."/>
            <person name="Detter J."/>
            <person name="Han C."/>
            <person name="Yasawong M."/>
            <person name="Rohde M."/>
            <person name="Tindall B."/>
            <person name="Goker M."/>
            <person name="Woyke T."/>
            <person name="Bristow J."/>
            <person name="Eisen J."/>
            <person name="Markowitz V."/>
            <person name="Hugenholtz P."/>
            <person name="Kyrpides N."/>
            <person name="Klenk H."/>
            <person name="Lapidus A."/>
        </authorList>
    </citation>
    <scope>NUCLEOTIDE SEQUENCE [LARGE SCALE GENOMIC DNA]</scope>
    <source>
        <strain evidence="11">DSM 9799 / CCM 4581 / KCTC 23876 / PAT</strain>
    </source>
</reference>
<dbReference type="InterPro" id="IPR024188">
    <property type="entry name" value="GltB"/>
</dbReference>
<feature type="domain" description="Iron-binding zinc finger CDGSH type" evidence="9">
    <location>
        <begin position="9"/>
        <end position="46"/>
    </location>
</feature>
<organism evidence="10 11">
    <name type="scientific">Ferrimonas balearica (strain DSM 9799 / CCM 4581 / KCTC 23876 / PAT)</name>
    <dbReference type="NCBI Taxonomy" id="550540"/>
    <lineage>
        <taxon>Bacteria</taxon>
        <taxon>Pseudomonadati</taxon>
        <taxon>Pseudomonadota</taxon>
        <taxon>Gammaproteobacteria</taxon>
        <taxon>Alteromonadales</taxon>
        <taxon>Ferrimonadaceae</taxon>
        <taxon>Ferrimonas</taxon>
    </lineage>
</organism>
<dbReference type="PANTHER" id="PTHR43819">
    <property type="entry name" value="ARCHAEAL-TYPE GLUTAMATE SYNTHASE [NADPH]"/>
    <property type="match status" value="1"/>
</dbReference>
<dbReference type="SMART" id="SM00704">
    <property type="entry name" value="ZnF_CDGSH"/>
    <property type="match status" value="2"/>
</dbReference>
<feature type="domain" description="Iron-binding zinc finger CDGSH type" evidence="9">
    <location>
        <begin position="47"/>
        <end position="82"/>
    </location>
</feature>
<dbReference type="RefSeq" id="WP_013343577.1">
    <property type="nucleotide sequence ID" value="NC_014541.1"/>
</dbReference>
<dbReference type="PIRSF" id="PIRSF006429">
    <property type="entry name" value="GOGAT_lg_2"/>
    <property type="match status" value="1"/>
</dbReference>
<dbReference type="InterPro" id="IPR042216">
    <property type="entry name" value="MitoNEET_CISD"/>
</dbReference>
<dbReference type="GeneID" id="67180305"/>
<dbReference type="EMBL" id="CP002209">
    <property type="protein sequence ID" value="ADN74271.1"/>
    <property type="molecule type" value="Genomic_DNA"/>
</dbReference>
<keyword evidence="4" id="KW-0560">Oxidoreductase</keyword>
<dbReference type="Gene3D" id="3.20.20.70">
    <property type="entry name" value="Aldolase class I"/>
    <property type="match status" value="1"/>
</dbReference>
<dbReference type="HOGENOM" id="CLU_023342_0_0_6"/>
<dbReference type="AlphaFoldDB" id="E1SVB7"/>
<evidence type="ECO:0000256" key="6">
    <source>
        <dbReference type="ARBA" id="ARBA00023014"/>
    </source>
</evidence>
<proteinExistence type="inferred from homology"/>
<dbReference type="GO" id="GO:0051537">
    <property type="term" value="F:2 iron, 2 sulfur cluster binding"/>
    <property type="evidence" value="ECO:0007669"/>
    <property type="project" value="UniProtKB-KW"/>
</dbReference>
<evidence type="ECO:0000256" key="4">
    <source>
        <dbReference type="ARBA" id="ARBA00023002"/>
    </source>
</evidence>
<keyword evidence="11" id="KW-1185">Reference proteome</keyword>
<dbReference type="SUPFAM" id="SSF51395">
    <property type="entry name" value="FMN-linked oxidoreductases"/>
    <property type="match status" value="1"/>
</dbReference>
<sequence length="524" mass="55338">MTKPIIAAVRPAKVALKAGQSYWFCRCGRSATQPFCDGSHKGTDFTPLAFSPEKDGDAYLCQCKRSQEQPYCDGSHARIPAEQVGTEGGENDAPKREAADGSSNANRPPQAEPTPEEPEVAFIHQLAREGLAGGHHGPMVAMGVPRHTLPQWDAIQVMVAQLARPPLLDDARVGTELVIGPRARKPLTLAMPLFVSDMSFGALSREAKIALAQGAELAGTGICSGEGGMLDAEQAACSRYFYELAAARFGFDEAKLKGVQALHFKAGQAAKTGTGGHLPADKVTEEIAAVRGLPAGQPAISPARFTDLTSPRDFRRCADRIREVTGGIPIGFKLSANHVEQDIQFALEASADYLILDGRGGGTGAAPALFRDHISVATIPALARARRYLDAQGQRDITLIITGGLRTPADFVKALALGADGIALANAAIQALGCVGARMCNSNRCPTGIATQDPTLRQRLDTQAGPQRVARYLQSACELMTVMARACGHAHLSDFSLADIATADRELVALAGVPYVGVSKEVNS</sequence>
<feature type="region of interest" description="Disordered" evidence="8">
    <location>
        <begin position="70"/>
        <end position="117"/>
    </location>
</feature>
<name>E1SVB7_FERBD</name>
<protein>
    <submittedName>
        <fullName evidence="10">Ferredoxin-dependent glutamate synthase</fullName>
    </submittedName>
</protein>
<dbReference type="Proteomes" id="UP000006683">
    <property type="component" value="Chromosome"/>
</dbReference>
<dbReference type="OrthoDB" id="9795032at2"/>
<comment type="similarity">
    <text evidence="1 7">Belongs to the glutamate synthase family.</text>
</comment>
<evidence type="ECO:0000256" key="7">
    <source>
        <dbReference type="PIRNR" id="PIRNR006429"/>
    </source>
</evidence>
<evidence type="ECO:0000256" key="2">
    <source>
        <dbReference type="ARBA" id="ARBA00022714"/>
    </source>
</evidence>
<dbReference type="PANTHER" id="PTHR43819:SF1">
    <property type="entry name" value="ARCHAEAL-TYPE GLUTAMATE SYNTHASE [NADPH]"/>
    <property type="match status" value="1"/>
</dbReference>
<dbReference type="GO" id="GO:0006537">
    <property type="term" value="P:glutamate biosynthetic process"/>
    <property type="evidence" value="ECO:0007669"/>
    <property type="project" value="InterPro"/>
</dbReference>
<dbReference type="InterPro" id="IPR043578">
    <property type="entry name" value="GltB_archl_type"/>
</dbReference>
<dbReference type="InterPro" id="IPR002932">
    <property type="entry name" value="Glu_synthdom"/>
</dbReference>
<evidence type="ECO:0000313" key="10">
    <source>
        <dbReference type="EMBL" id="ADN74271.1"/>
    </source>
</evidence>
<dbReference type="STRING" id="550540.Fbal_0057"/>
<dbReference type="CDD" id="cd02808">
    <property type="entry name" value="GltS_FMN"/>
    <property type="match status" value="1"/>
</dbReference>
<keyword evidence="6" id="KW-0411">Iron-sulfur</keyword>
<keyword evidence="5" id="KW-0408">Iron</keyword>
<gene>
    <name evidence="10" type="ordered locus">Fbal_0057</name>
</gene>
<keyword evidence="3" id="KW-0479">Metal-binding</keyword>
<dbReference type="Pfam" id="PF09360">
    <property type="entry name" value="zf-CDGSH"/>
    <property type="match status" value="2"/>
</dbReference>
<accession>E1SVB7</accession>
<dbReference type="GO" id="GO:0046872">
    <property type="term" value="F:metal ion binding"/>
    <property type="evidence" value="ECO:0007669"/>
    <property type="project" value="UniProtKB-KW"/>
</dbReference>
<dbReference type="KEGG" id="fbl:Fbal_0057"/>
<keyword evidence="2" id="KW-0001">2Fe-2S</keyword>